<evidence type="ECO:0000313" key="2">
    <source>
        <dbReference type="Proteomes" id="UP000194151"/>
    </source>
</evidence>
<dbReference type="KEGG" id="bgv:CAL12_00590"/>
<dbReference type="OrthoDB" id="5297048at2"/>
<accession>A0A1W6YEF4</accession>
<organism evidence="1 2">
    <name type="scientific">Bordetella genomosp. 8</name>
    <dbReference type="NCBI Taxonomy" id="1416806"/>
    <lineage>
        <taxon>Bacteria</taxon>
        <taxon>Pseudomonadati</taxon>
        <taxon>Pseudomonadota</taxon>
        <taxon>Betaproteobacteria</taxon>
        <taxon>Burkholderiales</taxon>
        <taxon>Alcaligenaceae</taxon>
        <taxon>Bordetella</taxon>
    </lineage>
</organism>
<dbReference type="AlphaFoldDB" id="A0A1W6YEF4"/>
<protein>
    <submittedName>
        <fullName evidence="1">Uncharacterized protein</fullName>
    </submittedName>
</protein>
<gene>
    <name evidence="1" type="ORF">CAL12_00590</name>
</gene>
<keyword evidence="2" id="KW-1185">Reference proteome</keyword>
<proteinExistence type="predicted"/>
<reference evidence="1 2" key="1">
    <citation type="submission" date="2017-05" db="EMBL/GenBank/DDBJ databases">
        <title>Complete and WGS of Bordetella genogroups.</title>
        <authorList>
            <person name="Spilker T."/>
            <person name="LiPuma J."/>
        </authorList>
    </citation>
    <scope>NUCLEOTIDE SEQUENCE [LARGE SCALE GENOMIC DNA]</scope>
    <source>
        <strain evidence="1 2">AU19157</strain>
    </source>
</reference>
<dbReference type="EMBL" id="CP021108">
    <property type="protein sequence ID" value="ARP79466.1"/>
    <property type="molecule type" value="Genomic_DNA"/>
</dbReference>
<dbReference type="RefSeq" id="WP_086062702.1">
    <property type="nucleotide sequence ID" value="NZ_CP021108.1"/>
</dbReference>
<dbReference type="Proteomes" id="UP000194151">
    <property type="component" value="Chromosome"/>
</dbReference>
<evidence type="ECO:0000313" key="1">
    <source>
        <dbReference type="EMBL" id="ARP79466.1"/>
    </source>
</evidence>
<sequence length="105" mass="11464">MRADVSILYDARRAVHLVAQVEPTPDAAARAREWFDHNWEALGCEPLRPSGKVLLLDKILGVADALGYDLLAVDTTRAQEFARHAALALGRSRITVDLPGQAVGY</sequence>
<name>A0A1W6YEF4_9BORD</name>